<sequence length="234" mass="25945">MTSNTPSHLITTPRHHKCLVRDDYRCVITGGYDTATFLRKRKKDRTFVAPAPPCYTQLAHIIAESTNADIQAGGLKRNYYAASAWAVLDRFGKVDVEDDQLNGEGIHRLTNVMTMCLDAQASFDGLQLWLEQIGNTNRYRVCVTESDLFQYLGLNPSNPEIELTTTDPDLPLPDPRILRLHAACAKVAHLSGAGEIVDETLRDIEELKVLAYDGGSAHVLTAALLKSHMQIAVR</sequence>
<evidence type="ECO:0000313" key="2">
    <source>
        <dbReference type="Proteomes" id="UP000027265"/>
    </source>
</evidence>
<gene>
    <name evidence="1" type="ORF">JAAARDRAFT_140994</name>
</gene>
<proteinExistence type="predicted"/>
<dbReference type="Proteomes" id="UP000027265">
    <property type="component" value="Unassembled WGS sequence"/>
</dbReference>
<dbReference type="HOGENOM" id="CLU_049186_2_1_1"/>
<protein>
    <submittedName>
        <fullName evidence="1">Uncharacterized protein</fullName>
    </submittedName>
</protein>
<evidence type="ECO:0000313" key="1">
    <source>
        <dbReference type="EMBL" id="KDQ51058.1"/>
    </source>
</evidence>
<dbReference type="OrthoDB" id="2104739at2759"/>
<name>A0A067P832_9AGAM</name>
<dbReference type="EMBL" id="KL197752">
    <property type="protein sequence ID" value="KDQ51058.1"/>
    <property type="molecule type" value="Genomic_DNA"/>
</dbReference>
<reference evidence="2" key="1">
    <citation type="journal article" date="2014" name="Proc. Natl. Acad. Sci. U.S.A.">
        <title>Extensive sampling of basidiomycete genomes demonstrates inadequacy of the white-rot/brown-rot paradigm for wood decay fungi.</title>
        <authorList>
            <person name="Riley R."/>
            <person name="Salamov A.A."/>
            <person name="Brown D.W."/>
            <person name="Nagy L.G."/>
            <person name="Floudas D."/>
            <person name="Held B.W."/>
            <person name="Levasseur A."/>
            <person name="Lombard V."/>
            <person name="Morin E."/>
            <person name="Otillar R."/>
            <person name="Lindquist E.A."/>
            <person name="Sun H."/>
            <person name="LaButti K.M."/>
            <person name="Schmutz J."/>
            <person name="Jabbour D."/>
            <person name="Luo H."/>
            <person name="Baker S.E."/>
            <person name="Pisabarro A.G."/>
            <person name="Walton J.D."/>
            <person name="Blanchette R.A."/>
            <person name="Henrissat B."/>
            <person name="Martin F."/>
            <person name="Cullen D."/>
            <person name="Hibbett D.S."/>
            <person name="Grigoriev I.V."/>
        </authorList>
    </citation>
    <scope>NUCLEOTIDE SEQUENCE [LARGE SCALE GENOMIC DNA]</scope>
    <source>
        <strain evidence="2">MUCL 33604</strain>
    </source>
</reference>
<keyword evidence="2" id="KW-1185">Reference proteome</keyword>
<dbReference type="InParanoid" id="A0A067P832"/>
<accession>A0A067P832</accession>
<organism evidence="1 2">
    <name type="scientific">Jaapia argillacea MUCL 33604</name>
    <dbReference type="NCBI Taxonomy" id="933084"/>
    <lineage>
        <taxon>Eukaryota</taxon>
        <taxon>Fungi</taxon>
        <taxon>Dikarya</taxon>
        <taxon>Basidiomycota</taxon>
        <taxon>Agaricomycotina</taxon>
        <taxon>Agaricomycetes</taxon>
        <taxon>Agaricomycetidae</taxon>
        <taxon>Jaapiales</taxon>
        <taxon>Jaapiaceae</taxon>
        <taxon>Jaapia</taxon>
    </lineage>
</organism>
<dbReference type="AlphaFoldDB" id="A0A067P832"/>